<dbReference type="InterPro" id="IPR025681">
    <property type="entry name" value="COOH-NH2_lig"/>
</dbReference>
<protein>
    <submittedName>
        <fullName evidence="1">Ligase</fullName>
    </submittedName>
</protein>
<organism evidence="1">
    <name type="scientific">CrAss-like virus sp. ctelJ1</name>
    <dbReference type="NCBI Taxonomy" id="2825838"/>
    <lineage>
        <taxon>Viruses</taxon>
        <taxon>Duplodnaviria</taxon>
        <taxon>Heunggongvirae</taxon>
        <taxon>Uroviricota</taxon>
        <taxon>Caudoviricetes</taxon>
        <taxon>Crassvirales</taxon>
    </lineage>
</organism>
<accession>A0A8S5V288</accession>
<dbReference type="EMBL" id="BK016184">
    <property type="protein sequence ID" value="DAG00864.1"/>
    <property type="molecule type" value="Genomic_DNA"/>
</dbReference>
<reference evidence="1" key="1">
    <citation type="journal article" date="2021" name="Proc. Natl. Acad. Sci. U.S.A.">
        <title>A Catalog of Tens of Thousands of Viruses from Human Metagenomes Reveals Hidden Associations with Chronic Diseases.</title>
        <authorList>
            <person name="Tisza M.J."/>
            <person name="Buck C.B."/>
        </authorList>
    </citation>
    <scope>NUCLEOTIDE SEQUENCE</scope>
    <source>
        <strain evidence="1">CtelJ1</strain>
    </source>
</reference>
<dbReference type="Pfam" id="PF14395">
    <property type="entry name" value="COOH-NH2_lig"/>
    <property type="match status" value="1"/>
</dbReference>
<evidence type="ECO:0000313" key="1">
    <source>
        <dbReference type="EMBL" id="DAG00864.1"/>
    </source>
</evidence>
<keyword evidence="1" id="KW-0436">Ligase</keyword>
<sequence>MIKEFTVGADPEMFIINETTGEVVSSIGLIPGEKGDAYRSEDMPEGYGIETDNILAEFNIPPCKTKEEFIYAMNYMKDYIRKFVKNVNPELNIKCSASEMVGSDQLRSPEAKMFGCSVDFNAYTEDSNPKPCGESTNLRSAGCHIHLGYDPKSYESSIELLKLMDVFVGLPSILIDKDDRRRSLYGKAGCFRLTPYGIEYRVLSAKMYDTNDLMSLVWDGVMLAIAAHNNNFEYNAGAEMVIQAINESDEKLAKAVLEDVFGSIFKNFSAMADQAKSFITELETIKNKL</sequence>
<name>A0A8S5V288_9CAUD</name>
<dbReference type="GO" id="GO:0016874">
    <property type="term" value="F:ligase activity"/>
    <property type="evidence" value="ECO:0007669"/>
    <property type="project" value="UniProtKB-KW"/>
</dbReference>
<proteinExistence type="predicted"/>